<dbReference type="RefSeq" id="XP_025598440.1">
    <property type="nucleotide sequence ID" value="XM_025739407.1"/>
</dbReference>
<dbReference type="Proteomes" id="UP000245946">
    <property type="component" value="Unassembled WGS sequence"/>
</dbReference>
<reference evidence="2 3" key="1">
    <citation type="journal article" date="2018" name="Mol. Biol. Evol.">
        <title>Broad Genomic Sampling Reveals a Smut Pathogenic Ancestry of the Fungal Clade Ustilaginomycotina.</title>
        <authorList>
            <person name="Kijpornyongpan T."/>
            <person name="Mondo S.J."/>
            <person name="Barry K."/>
            <person name="Sandor L."/>
            <person name="Lee J."/>
            <person name="Lipzen A."/>
            <person name="Pangilinan J."/>
            <person name="LaButti K."/>
            <person name="Hainaut M."/>
            <person name="Henrissat B."/>
            <person name="Grigoriev I.V."/>
            <person name="Spatafora J.W."/>
            <person name="Aime M.C."/>
        </authorList>
    </citation>
    <scope>NUCLEOTIDE SEQUENCE [LARGE SCALE GENOMIC DNA]</scope>
    <source>
        <strain evidence="2 3">MCA 4186</strain>
    </source>
</reference>
<dbReference type="EMBL" id="KZ819292">
    <property type="protein sequence ID" value="PWN98161.1"/>
    <property type="molecule type" value="Genomic_DNA"/>
</dbReference>
<dbReference type="GeneID" id="37266953"/>
<accession>A0A316Z996</accession>
<feature type="compositionally biased region" description="Basic and acidic residues" evidence="1">
    <location>
        <begin position="74"/>
        <end position="90"/>
    </location>
</feature>
<evidence type="ECO:0000313" key="2">
    <source>
        <dbReference type="EMBL" id="PWN98161.1"/>
    </source>
</evidence>
<evidence type="ECO:0000313" key="3">
    <source>
        <dbReference type="Proteomes" id="UP000245946"/>
    </source>
</evidence>
<dbReference type="AlphaFoldDB" id="A0A316Z996"/>
<evidence type="ECO:0000256" key="1">
    <source>
        <dbReference type="SAM" id="MobiDB-lite"/>
    </source>
</evidence>
<sequence length="154" mass="16383">MLRNADRLSVVPLAPRPMGPHRLALASSDSCGARHPDSPSTSVSAVPGRPRTTSPPETSTCEPASRASRAPPIDPHHVTPSEPASLDRESPWWPRGDVAAQTIREERWVCYAVAIASGPASSTRRAVGPRPRVLLVRPVSCAALAPRALAVQPR</sequence>
<name>A0A316Z996_9BASI</name>
<proteinExistence type="predicted"/>
<protein>
    <submittedName>
        <fullName evidence="2">Uncharacterized protein</fullName>
    </submittedName>
</protein>
<feature type="compositionally biased region" description="Low complexity" evidence="1">
    <location>
        <begin position="49"/>
        <end position="63"/>
    </location>
</feature>
<organism evidence="2 3">
    <name type="scientific">Tilletiopsis washingtonensis</name>
    <dbReference type="NCBI Taxonomy" id="58919"/>
    <lineage>
        <taxon>Eukaryota</taxon>
        <taxon>Fungi</taxon>
        <taxon>Dikarya</taxon>
        <taxon>Basidiomycota</taxon>
        <taxon>Ustilaginomycotina</taxon>
        <taxon>Exobasidiomycetes</taxon>
        <taxon>Entylomatales</taxon>
        <taxon>Entylomatales incertae sedis</taxon>
        <taxon>Tilletiopsis</taxon>
    </lineage>
</organism>
<feature type="region of interest" description="Disordered" evidence="1">
    <location>
        <begin position="1"/>
        <end position="93"/>
    </location>
</feature>
<keyword evidence="3" id="KW-1185">Reference proteome</keyword>
<gene>
    <name evidence="2" type="ORF">FA09DRAFT_19489</name>
</gene>